<feature type="non-terminal residue" evidence="2">
    <location>
        <position position="1"/>
    </location>
</feature>
<feature type="compositionally biased region" description="Basic and acidic residues" evidence="1">
    <location>
        <begin position="44"/>
        <end position="55"/>
    </location>
</feature>
<feature type="non-terminal residue" evidence="2">
    <location>
        <position position="112"/>
    </location>
</feature>
<dbReference type="EMBL" id="CADCUE010000056">
    <property type="protein sequence ID" value="CAA9319787.1"/>
    <property type="molecule type" value="Genomic_DNA"/>
</dbReference>
<organism evidence="2">
    <name type="scientific">uncultured Frankineae bacterium</name>
    <dbReference type="NCBI Taxonomy" id="437475"/>
    <lineage>
        <taxon>Bacteria</taxon>
        <taxon>Bacillati</taxon>
        <taxon>Actinomycetota</taxon>
        <taxon>Actinomycetes</taxon>
        <taxon>Frankiales</taxon>
        <taxon>environmental samples</taxon>
    </lineage>
</organism>
<name>A0A6J4L0V0_9ACTN</name>
<dbReference type="AlphaFoldDB" id="A0A6J4L0V0"/>
<reference evidence="2" key="1">
    <citation type="submission" date="2020-02" db="EMBL/GenBank/DDBJ databases">
        <authorList>
            <person name="Meier V. D."/>
        </authorList>
    </citation>
    <scope>NUCLEOTIDE SEQUENCE</scope>
    <source>
        <strain evidence="2">AVDCRST_MAG16</strain>
    </source>
</reference>
<evidence type="ECO:0000313" key="2">
    <source>
        <dbReference type="EMBL" id="CAA9319787.1"/>
    </source>
</evidence>
<sequence>VREPGLGRDRRPARPGAVRLRTRPPADPRRGGRAGPAQGPALRQGHDRRPQDRARPRARRRRPRLAQPPHLRREAPADRRGGRRAGAPGGATAERGAPGGRGAGALGPRRDL</sequence>
<feature type="region of interest" description="Disordered" evidence="1">
    <location>
        <begin position="1"/>
        <end position="112"/>
    </location>
</feature>
<feature type="compositionally biased region" description="Basic and acidic residues" evidence="1">
    <location>
        <begin position="71"/>
        <end position="80"/>
    </location>
</feature>
<evidence type="ECO:0000256" key="1">
    <source>
        <dbReference type="SAM" id="MobiDB-lite"/>
    </source>
</evidence>
<proteinExistence type="predicted"/>
<accession>A0A6J4L0V0</accession>
<feature type="compositionally biased region" description="Basic and acidic residues" evidence="1">
    <location>
        <begin position="1"/>
        <end position="12"/>
    </location>
</feature>
<protein>
    <submittedName>
        <fullName evidence="2">Twin-arginine translocation protein TatB</fullName>
    </submittedName>
</protein>
<gene>
    <name evidence="2" type="ORF">AVDCRST_MAG16-724</name>
</gene>